<comment type="caution">
    <text evidence="2">The sequence shown here is derived from an EMBL/GenBank/DDBJ whole genome shotgun (WGS) entry which is preliminary data.</text>
</comment>
<reference evidence="2 3" key="1">
    <citation type="submission" date="2018-04" db="EMBL/GenBank/DDBJ databases">
        <title>Genomic Encyclopedia of Archaeal and Bacterial Type Strains, Phase II (KMG-II): from individual species to whole genera.</title>
        <authorList>
            <person name="Goeker M."/>
        </authorList>
    </citation>
    <scope>NUCLEOTIDE SEQUENCE [LARGE SCALE GENOMIC DNA]</scope>
    <source>
        <strain evidence="2 3">DSM 25521</strain>
    </source>
</reference>
<dbReference type="AlphaFoldDB" id="A0A2T4Z1A9"/>
<dbReference type="Gene3D" id="3.40.630.30">
    <property type="match status" value="1"/>
</dbReference>
<proteinExistence type="predicted"/>
<dbReference type="Pfam" id="PF21926">
    <property type="entry name" value="FeeM"/>
    <property type="match status" value="1"/>
</dbReference>
<accession>A0A2T4Z1A9</accession>
<protein>
    <recommendedName>
        <fullName evidence="1">N-acyl amino acid synthase FeeM catalytic core domain-containing protein</fullName>
    </recommendedName>
</protein>
<dbReference type="Proteomes" id="UP000241808">
    <property type="component" value="Unassembled WGS sequence"/>
</dbReference>
<evidence type="ECO:0000313" key="3">
    <source>
        <dbReference type="Proteomes" id="UP000241808"/>
    </source>
</evidence>
<keyword evidence="3" id="KW-1185">Reference proteome</keyword>
<evidence type="ECO:0000313" key="2">
    <source>
        <dbReference type="EMBL" id="PTM53505.1"/>
    </source>
</evidence>
<gene>
    <name evidence="2" type="ORF">C8P69_106159</name>
</gene>
<sequence>MITVNAESSFSRNVADLVRRVDYRRVVTAAEREAVFRLRYDCYLREGAILPNETGLFADDFDDAPNVFIFGLHLDGVLASSIRVHVASPAHPIAPALSVFGDVLGPRIARGEVIVDPTRFVVDQELSRIHPGLAYATVRMGMLAAEYAEADYALATVRTEHRAFYKRLLFMEPVGEPRLYPNLKNPINLMGVSFPLMRQRVYDRYPFMTSTREEQDRLFGPRPERSMAVPMTGEALEAAAAA</sequence>
<dbReference type="EMBL" id="PZZL01000006">
    <property type="protein sequence ID" value="PTM53505.1"/>
    <property type="molecule type" value="Genomic_DNA"/>
</dbReference>
<feature type="domain" description="N-acyl amino acid synthase FeeM catalytic core" evidence="1">
    <location>
        <begin position="34"/>
        <end position="192"/>
    </location>
</feature>
<dbReference type="SUPFAM" id="SSF55729">
    <property type="entry name" value="Acyl-CoA N-acyltransferases (Nat)"/>
    <property type="match status" value="1"/>
</dbReference>
<dbReference type="InterPro" id="IPR054597">
    <property type="entry name" value="FeeM_cat"/>
</dbReference>
<dbReference type="InterPro" id="IPR016181">
    <property type="entry name" value="Acyl_CoA_acyltransferase"/>
</dbReference>
<organism evidence="2 3">
    <name type="scientific">Phreatobacter oligotrophus</name>
    <dbReference type="NCBI Taxonomy" id="1122261"/>
    <lineage>
        <taxon>Bacteria</taxon>
        <taxon>Pseudomonadati</taxon>
        <taxon>Pseudomonadota</taxon>
        <taxon>Alphaproteobacteria</taxon>
        <taxon>Hyphomicrobiales</taxon>
        <taxon>Phreatobacteraceae</taxon>
        <taxon>Phreatobacter</taxon>
    </lineage>
</organism>
<evidence type="ECO:0000259" key="1">
    <source>
        <dbReference type="Pfam" id="PF21926"/>
    </source>
</evidence>
<name>A0A2T4Z1A9_9HYPH</name>